<organism evidence="2 3">
    <name type="scientific">Wickerhamiella sorbophila</name>
    <dbReference type="NCBI Taxonomy" id="45607"/>
    <lineage>
        <taxon>Eukaryota</taxon>
        <taxon>Fungi</taxon>
        <taxon>Dikarya</taxon>
        <taxon>Ascomycota</taxon>
        <taxon>Saccharomycotina</taxon>
        <taxon>Dipodascomycetes</taxon>
        <taxon>Dipodascales</taxon>
        <taxon>Trichomonascaceae</taxon>
        <taxon>Wickerhamiella</taxon>
    </lineage>
</organism>
<evidence type="ECO:0000256" key="1">
    <source>
        <dbReference type="SAM" id="MobiDB-lite"/>
    </source>
</evidence>
<name>A0A2T0FC39_9ASCO</name>
<evidence type="ECO:0000313" key="3">
    <source>
        <dbReference type="Proteomes" id="UP000238350"/>
    </source>
</evidence>
<sequence length="84" mass="9149">MSSSKVEEKEDLLLHLNEIKTTVTGIEAQLDVLAGHFEKTAAAASLATNVMSLWTKSSYASSPAAPRQFSVHRTRSTENINTDD</sequence>
<dbReference type="Proteomes" id="UP000238350">
    <property type="component" value="Unassembled WGS sequence"/>
</dbReference>
<protein>
    <submittedName>
        <fullName evidence="2">Uncharacterized protein</fullName>
    </submittedName>
</protein>
<reference evidence="2 3" key="1">
    <citation type="submission" date="2017-04" db="EMBL/GenBank/DDBJ databases">
        <title>Genome sequencing of [Candida] sorbophila.</title>
        <authorList>
            <person name="Ahn J.O."/>
        </authorList>
    </citation>
    <scope>NUCLEOTIDE SEQUENCE [LARGE SCALE GENOMIC DNA]</scope>
    <source>
        <strain evidence="2 3">DS02</strain>
    </source>
</reference>
<evidence type="ECO:0000313" key="2">
    <source>
        <dbReference type="EMBL" id="PRT52530.1"/>
    </source>
</evidence>
<feature type="region of interest" description="Disordered" evidence="1">
    <location>
        <begin position="62"/>
        <end position="84"/>
    </location>
</feature>
<dbReference type="RefSeq" id="XP_024662476.1">
    <property type="nucleotide sequence ID" value="XM_024806708.1"/>
</dbReference>
<dbReference type="EMBL" id="NDIQ01000001">
    <property type="protein sequence ID" value="PRT52530.1"/>
    <property type="molecule type" value="Genomic_DNA"/>
</dbReference>
<dbReference type="AlphaFoldDB" id="A0A2T0FC39"/>
<dbReference type="GeneID" id="36513899"/>
<gene>
    <name evidence="2" type="ORF">B9G98_00150</name>
</gene>
<keyword evidence="3" id="KW-1185">Reference proteome</keyword>
<comment type="caution">
    <text evidence="2">The sequence shown here is derived from an EMBL/GenBank/DDBJ whole genome shotgun (WGS) entry which is preliminary data.</text>
</comment>
<accession>A0A2T0FC39</accession>
<proteinExistence type="predicted"/>